<organism evidence="3 4">
    <name type="scientific">Treponema vincentii</name>
    <dbReference type="NCBI Taxonomy" id="69710"/>
    <lineage>
        <taxon>Bacteria</taxon>
        <taxon>Pseudomonadati</taxon>
        <taxon>Spirochaetota</taxon>
        <taxon>Spirochaetia</taxon>
        <taxon>Spirochaetales</taxon>
        <taxon>Treponemataceae</taxon>
        <taxon>Treponema</taxon>
    </lineage>
</organism>
<dbReference type="InterPro" id="IPR050447">
    <property type="entry name" value="Erg6_SMT_methyltransf"/>
</dbReference>
<dbReference type="GO" id="GO:0003838">
    <property type="term" value="F:sterol 24-C-methyltransferase activity"/>
    <property type="evidence" value="ECO:0007669"/>
    <property type="project" value="TreeGrafter"/>
</dbReference>
<dbReference type="GO" id="GO:0032259">
    <property type="term" value="P:methylation"/>
    <property type="evidence" value="ECO:0007669"/>
    <property type="project" value="UniProtKB-KW"/>
</dbReference>
<feature type="domain" description="Methyltransferase type 11" evidence="2">
    <location>
        <begin position="46"/>
        <end position="144"/>
    </location>
</feature>
<dbReference type="Pfam" id="PF08241">
    <property type="entry name" value="Methyltransf_11"/>
    <property type="match status" value="1"/>
</dbReference>
<reference evidence="3 4" key="1">
    <citation type="submission" date="2020-01" db="EMBL/GenBank/DDBJ databases">
        <title>Complete genome sequence of a human oral phylogroup 1 Treponema sp. strain ATCC 700766, originally isolated from periodontitis dental plaque.</title>
        <authorList>
            <person name="Chan Y."/>
            <person name="Huo Y.-B."/>
            <person name="Yu X.-L."/>
            <person name="Zeng H."/>
            <person name="Leung W.-K."/>
            <person name="Watt R.M."/>
        </authorList>
    </citation>
    <scope>NUCLEOTIDE SEQUENCE [LARGE SCALE GENOMIC DNA]</scope>
    <source>
        <strain evidence="3 4">OMZ 804</strain>
    </source>
</reference>
<proteinExistence type="predicted"/>
<dbReference type="PANTHER" id="PTHR44068:SF1">
    <property type="entry name" value="HYPOTHETICAL LOC100005854"/>
    <property type="match status" value="1"/>
</dbReference>
<dbReference type="InterPro" id="IPR013216">
    <property type="entry name" value="Methyltransf_11"/>
</dbReference>
<gene>
    <name evidence="3" type="ORF">GWP43_10590</name>
</gene>
<evidence type="ECO:0000259" key="2">
    <source>
        <dbReference type="Pfam" id="PF08241"/>
    </source>
</evidence>
<dbReference type="GO" id="GO:0016126">
    <property type="term" value="P:sterol biosynthetic process"/>
    <property type="evidence" value="ECO:0007669"/>
    <property type="project" value="TreeGrafter"/>
</dbReference>
<name>A0A6P1Y3E6_9SPIR</name>
<dbReference type="CDD" id="cd02440">
    <property type="entry name" value="AdoMet_MTases"/>
    <property type="match status" value="1"/>
</dbReference>
<sequence length="203" mass="22259">MSLGDNFRKPAGFIGKLIVAGMNSGHTRMAEWGFSHLDGKILGSGLDIGCGGGANVKRLLERGCEEVTGIDYSDVCVAQSTKCNKAYIERGACRILQASVSSMPFENDSFDIATAFETVYFWPEIETAFKEVFRVLKKGAHFFICNEVDGLHKGDEKWPKRISGMKIYTGEQLSALLTSTGFTGIQTDSLFAKRYLCVTARKG</sequence>
<dbReference type="RefSeq" id="WP_162664127.1">
    <property type="nucleotide sequence ID" value="NZ_CP048020.1"/>
</dbReference>
<dbReference type="Proteomes" id="UP000464374">
    <property type="component" value="Chromosome"/>
</dbReference>
<dbReference type="InterPro" id="IPR029063">
    <property type="entry name" value="SAM-dependent_MTases_sf"/>
</dbReference>
<keyword evidence="1 3" id="KW-0808">Transferase</keyword>
<evidence type="ECO:0000256" key="1">
    <source>
        <dbReference type="ARBA" id="ARBA00022679"/>
    </source>
</evidence>
<protein>
    <submittedName>
        <fullName evidence="3">Class I SAM-dependent methyltransferase</fullName>
    </submittedName>
</protein>
<evidence type="ECO:0000313" key="4">
    <source>
        <dbReference type="Proteomes" id="UP000464374"/>
    </source>
</evidence>
<keyword evidence="3" id="KW-0489">Methyltransferase</keyword>
<dbReference type="Gene3D" id="3.40.50.150">
    <property type="entry name" value="Vaccinia Virus protein VP39"/>
    <property type="match status" value="1"/>
</dbReference>
<evidence type="ECO:0000313" key="3">
    <source>
        <dbReference type="EMBL" id="QHX43820.1"/>
    </source>
</evidence>
<dbReference type="AlphaFoldDB" id="A0A6P1Y3E6"/>
<accession>A0A6P1Y3E6</accession>
<dbReference type="SUPFAM" id="SSF53335">
    <property type="entry name" value="S-adenosyl-L-methionine-dependent methyltransferases"/>
    <property type="match status" value="1"/>
</dbReference>
<dbReference type="EMBL" id="CP048020">
    <property type="protein sequence ID" value="QHX43820.1"/>
    <property type="molecule type" value="Genomic_DNA"/>
</dbReference>
<dbReference type="KEGG" id="trz:GWP43_10590"/>
<dbReference type="PANTHER" id="PTHR44068">
    <property type="entry name" value="ZGC:194242"/>
    <property type="match status" value="1"/>
</dbReference>